<gene>
    <name evidence="1" type="ORF">D3H65_18675</name>
</gene>
<dbReference type="AlphaFoldDB" id="A0A3B7MNZ6"/>
<organism evidence="1 2">
    <name type="scientific">Paraflavitalea soli</name>
    <dbReference type="NCBI Taxonomy" id="2315862"/>
    <lineage>
        <taxon>Bacteria</taxon>
        <taxon>Pseudomonadati</taxon>
        <taxon>Bacteroidota</taxon>
        <taxon>Chitinophagia</taxon>
        <taxon>Chitinophagales</taxon>
        <taxon>Chitinophagaceae</taxon>
        <taxon>Paraflavitalea</taxon>
    </lineage>
</organism>
<dbReference type="Proteomes" id="UP000263900">
    <property type="component" value="Chromosome"/>
</dbReference>
<dbReference type="KEGG" id="pseg:D3H65_18675"/>
<evidence type="ECO:0000313" key="2">
    <source>
        <dbReference type="Proteomes" id="UP000263900"/>
    </source>
</evidence>
<keyword evidence="2" id="KW-1185">Reference proteome</keyword>
<protein>
    <submittedName>
        <fullName evidence="1">Uncharacterized protein</fullName>
    </submittedName>
</protein>
<reference evidence="1 2" key="1">
    <citation type="submission" date="2018-09" db="EMBL/GenBank/DDBJ databases">
        <title>Genome sequencing of strain 6GH32-13.</title>
        <authorList>
            <person name="Weon H.-Y."/>
            <person name="Heo J."/>
            <person name="Kwon S.-W."/>
        </authorList>
    </citation>
    <scope>NUCLEOTIDE SEQUENCE [LARGE SCALE GENOMIC DNA]</scope>
    <source>
        <strain evidence="1 2">5GH32-13</strain>
    </source>
</reference>
<dbReference type="EMBL" id="CP032157">
    <property type="protein sequence ID" value="AXY75878.1"/>
    <property type="molecule type" value="Genomic_DNA"/>
</dbReference>
<accession>A0A3B7MNZ6</accession>
<name>A0A3B7MNZ6_9BACT</name>
<sequence length="69" mass="7945">MGIQGRQGSQGNETERNLGLSGRKIDKILVIYQNMRQYFPDKQINTTGENIVFKAKIYYLDRSIQHKAA</sequence>
<proteinExistence type="predicted"/>
<evidence type="ECO:0000313" key="1">
    <source>
        <dbReference type="EMBL" id="AXY75878.1"/>
    </source>
</evidence>